<reference evidence="3" key="1">
    <citation type="submission" date="2020-05" db="EMBL/GenBank/DDBJ databases">
        <title>Phylogenomic resolution of chytrid fungi.</title>
        <authorList>
            <person name="Stajich J.E."/>
            <person name="Amses K."/>
            <person name="Simmons R."/>
            <person name="Seto K."/>
            <person name="Myers J."/>
            <person name="Bonds A."/>
            <person name="Quandt C.A."/>
            <person name="Barry K."/>
            <person name="Liu P."/>
            <person name="Grigoriev I."/>
            <person name="Longcore J.E."/>
            <person name="James T.Y."/>
        </authorList>
    </citation>
    <scope>NUCLEOTIDE SEQUENCE</scope>
    <source>
        <strain evidence="3">JEL0476</strain>
    </source>
</reference>
<dbReference type="InterPro" id="IPR015216">
    <property type="entry name" value="SANTA"/>
</dbReference>
<organism evidence="3 4">
    <name type="scientific">Clydaea vesicula</name>
    <dbReference type="NCBI Taxonomy" id="447962"/>
    <lineage>
        <taxon>Eukaryota</taxon>
        <taxon>Fungi</taxon>
        <taxon>Fungi incertae sedis</taxon>
        <taxon>Chytridiomycota</taxon>
        <taxon>Chytridiomycota incertae sedis</taxon>
        <taxon>Chytridiomycetes</taxon>
        <taxon>Lobulomycetales</taxon>
        <taxon>Lobulomycetaceae</taxon>
        <taxon>Clydaea</taxon>
    </lineage>
</organism>
<dbReference type="Proteomes" id="UP001211065">
    <property type="component" value="Unassembled WGS sequence"/>
</dbReference>
<evidence type="ECO:0000259" key="2">
    <source>
        <dbReference type="Pfam" id="PF09133"/>
    </source>
</evidence>
<dbReference type="Pfam" id="PF09133">
    <property type="entry name" value="SANTA"/>
    <property type="match status" value="1"/>
</dbReference>
<gene>
    <name evidence="3" type="ORF">HK099_003729</name>
</gene>
<dbReference type="PANTHER" id="PTHR35311:SF1">
    <property type="entry name" value="PROTEIN EMBRYO DEFECTIVE 1674"/>
    <property type="match status" value="1"/>
</dbReference>
<dbReference type="PANTHER" id="PTHR35311">
    <property type="entry name" value="KINETOCHORE-ASSOCIATED PROTEIN KNL-2 HOMOLOG"/>
    <property type="match status" value="1"/>
</dbReference>
<keyword evidence="4" id="KW-1185">Reference proteome</keyword>
<dbReference type="AlphaFoldDB" id="A0AAD5U368"/>
<evidence type="ECO:0000313" key="4">
    <source>
        <dbReference type="Proteomes" id="UP001211065"/>
    </source>
</evidence>
<feature type="coiled-coil region" evidence="1">
    <location>
        <begin position="197"/>
        <end position="258"/>
    </location>
</feature>
<proteinExistence type="predicted"/>
<evidence type="ECO:0000256" key="1">
    <source>
        <dbReference type="SAM" id="Coils"/>
    </source>
</evidence>
<feature type="domain" description="SANTA" evidence="2">
    <location>
        <begin position="40"/>
        <end position="105"/>
    </location>
</feature>
<keyword evidence="1" id="KW-0175">Coiled coil</keyword>
<protein>
    <recommendedName>
        <fullName evidence="2">SANTA domain-containing protein</fullName>
    </recommendedName>
</protein>
<sequence>MNNREKDKTLVDWFLIKRQVKPDQIKPISDYPVKFWLVVCGQQSDGVLWNSSLISTRIDNFTLLTKSNSRYILKGTFNKEKTEKHGFSPEFAQLFCNGFPVNWKEELRKEILIMEGLSDTYDLSKVNTFEKLQTSDSKNQFLSVNKMDVENSTLVRNALTLIVETTRPEFQYTEGLGKVDSSSEAEECELATTPIKIKQKENLLQSLNRRKTKVLDKKKSKDPHRLIEKLESFQNSKIESLQNNLENEVETFETLVTKTFFPILSPKKDK</sequence>
<accession>A0AAD5U368</accession>
<evidence type="ECO:0000313" key="3">
    <source>
        <dbReference type="EMBL" id="KAJ3221133.1"/>
    </source>
</evidence>
<comment type="caution">
    <text evidence="3">The sequence shown here is derived from an EMBL/GenBank/DDBJ whole genome shotgun (WGS) entry which is preliminary data.</text>
</comment>
<name>A0AAD5U368_9FUNG</name>
<dbReference type="InterPro" id="IPR053090">
    <property type="entry name" value="Centromere_KNL-2_homolog"/>
</dbReference>
<dbReference type="EMBL" id="JADGJW010000249">
    <property type="protein sequence ID" value="KAJ3221133.1"/>
    <property type="molecule type" value="Genomic_DNA"/>
</dbReference>